<reference evidence="1" key="1">
    <citation type="submission" date="2018-05" db="EMBL/GenBank/DDBJ databases">
        <title>Draft genome of Mucuna pruriens seed.</title>
        <authorList>
            <person name="Nnadi N.E."/>
            <person name="Vos R."/>
            <person name="Hasami M.H."/>
            <person name="Devisetty U.K."/>
            <person name="Aguiy J.C."/>
        </authorList>
    </citation>
    <scope>NUCLEOTIDE SEQUENCE [LARGE SCALE GENOMIC DNA]</scope>
    <source>
        <strain evidence="1">JCA_2017</strain>
    </source>
</reference>
<protein>
    <recommendedName>
        <fullName evidence="3">Copia protein</fullName>
    </recommendedName>
</protein>
<keyword evidence="2" id="KW-1185">Reference proteome</keyword>
<evidence type="ECO:0008006" key="3">
    <source>
        <dbReference type="Google" id="ProtNLM"/>
    </source>
</evidence>
<dbReference type="EMBL" id="QJKJ01007126">
    <property type="protein sequence ID" value="RDX84186.1"/>
    <property type="molecule type" value="Genomic_DNA"/>
</dbReference>
<dbReference type="Proteomes" id="UP000257109">
    <property type="component" value="Unassembled WGS sequence"/>
</dbReference>
<proteinExistence type="predicted"/>
<gene>
    <name evidence="1" type="ORF">CR513_34810</name>
</gene>
<evidence type="ECO:0000313" key="2">
    <source>
        <dbReference type="Proteomes" id="UP000257109"/>
    </source>
</evidence>
<comment type="caution">
    <text evidence="1">The sequence shown here is derived from an EMBL/GenBank/DDBJ whole genome shotgun (WGS) entry which is preliminary data.</text>
</comment>
<sequence length="78" mass="8861">MSVQKLVNLILYCSNKHVKIKHHFAKDYLQKGSLDLNFISNGNELDTHSICIQNHESKDICIYTHVSPNHVTDIGLDA</sequence>
<evidence type="ECO:0000313" key="1">
    <source>
        <dbReference type="EMBL" id="RDX84186.1"/>
    </source>
</evidence>
<dbReference type="AlphaFoldDB" id="A0A371G0U4"/>
<name>A0A371G0U4_MUCPR</name>
<feature type="non-terminal residue" evidence="1">
    <location>
        <position position="78"/>
    </location>
</feature>
<feature type="non-terminal residue" evidence="1">
    <location>
        <position position="1"/>
    </location>
</feature>
<organism evidence="1 2">
    <name type="scientific">Mucuna pruriens</name>
    <name type="common">Velvet bean</name>
    <name type="synonym">Dolichos pruriens</name>
    <dbReference type="NCBI Taxonomy" id="157652"/>
    <lineage>
        <taxon>Eukaryota</taxon>
        <taxon>Viridiplantae</taxon>
        <taxon>Streptophyta</taxon>
        <taxon>Embryophyta</taxon>
        <taxon>Tracheophyta</taxon>
        <taxon>Spermatophyta</taxon>
        <taxon>Magnoliopsida</taxon>
        <taxon>eudicotyledons</taxon>
        <taxon>Gunneridae</taxon>
        <taxon>Pentapetalae</taxon>
        <taxon>rosids</taxon>
        <taxon>fabids</taxon>
        <taxon>Fabales</taxon>
        <taxon>Fabaceae</taxon>
        <taxon>Papilionoideae</taxon>
        <taxon>50 kb inversion clade</taxon>
        <taxon>NPAAA clade</taxon>
        <taxon>indigoferoid/millettioid clade</taxon>
        <taxon>Phaseoleae</taxon>
        <taxon>Mucuna</taxon>
    </lineage>
</organism>
<accession>A0A371G0U4</accession>